<comment type="caution">
    <text evidence="3">The sequence shown here is derived from an EMBL/GenBank/DDBJ whole genome shotgun (WGS) entry which is preliminary data.</text>
</comment>
<dbReference type="EMBL" id="JACNJZ010000191">
    <property type="protein sequence ID" value="MBC8318836.1"/>
    <property type="molecule type" value="Genomic_DNA"/>
</dbReference>
<evidence type="ECO:0008006" key="5">
    <source>
        <dbReference type="Google" id="ProtNLM"/>
    </source>
</evidence>
<proteinExistence type="inferred from homology"/>
<dbReference type="Pfam" id="PF06941">
    <property type="entry name" value="NT5C"/>
    <property type="match status" value="1"/>
</dbReference>
<dbReference type="GO" id="GO:0009264">
    <property type="term" value="P:deoxyribonucleotide catabolic process"/>
    <property type="evidence" value="ECO:0007669"/>
    <property type="project" value="InterPro"/>
</dbReference>
<feature type="active site" description="Proton donor" evidence="2">
    <location>
        <position position="13"/>
    </location>
</feature>
<evidence type="ECO:0000256" key="2">
    <source>
        <dbReference type="PIRSR" id="PIRSR610708-1"/>
    </source>
</evidence>
<dbReference type="InterPro" id="IPR023214">
    <property type="entry name" value="HAD_sf"/>
</dbReference>
<feature type="active site" description="Nucleophile" evidence="2">
    <location>
        <position position="11"/>
    </location>
</feature>
<dbReference type="PANTHER" id="PTHR35134">
    <property type="entry name" value="NUCLEOTIDASE YQFW-RELATED"/>
    <property type="match status" value="1"/>
</dbReference>
<dbReference type="GO" id="GO:0008253">
    <property type="term" value="F:5'-nucleotidase activity"/>
    <property type="evidence" value="ECO:0007669"/>
    <property type="project" value="InterPro"/>
</dbReference>
<dbReference type="AlphaFoldDB" id="A0A8J6NF93"/>
<comment type="similarity">
    <text evidence="1">Belongs to the 5'(3')-deoxyribonucleotidase family.</text>
</comment>
<sequence length="195" mass="21931">MNISPHTIGFDIDCVVADTMSAFIDLARKEYDVTIKPEQITSFQVEKCLDIPPRIIQDIFSRLLEEPLESGLQPMDHAVSVLTALSIEAPLTFITARPTKKPIDRWLHTILGESVYSKINLIATGEHDGKLPYIKNAGLHSFIDDRVPTCLELAENGFQPIVFSQPWNRGKHDLPSVENWLSIQDLFLNHGTKAQ</sequence>
<reference evidence="3 4" key="1">
    <citation type="submission" date="2020-08" db="EMBL/GenBank/DDBJ databases">
        <title>Bridging the membrane lipid divide: bacteria of the FCB group superphylum have the potential to synthesize archaeal ether lipids.</title>
        <authorList>
            <person name="Villanueva L."/>
            <person name="Von Meijenfeldt F.A.B."/>
            <person name="Westbye A.B."/>
            <person name="Yadav S."/>
            <person name="Hopmans E.C."/>
            <person name="Dutilh B.E."/>
            <person name="Sinninghe Damste J.S."/>
        </authorList>
    </citation>
    <scope>NUCLEOTIDE SEQUENCE [LARGE SCALE GENOMIC DNA]</scope>
    <source>
        <strain evidence="3">NIOZ-UU47</strain>
    </source>
</reference>
<accession>A0A8J6NF93</accession>
<dbReference type="InterPro" id="IPR052419">
    <property type="entry name" value="5_3-deoxyribonucleotidase-like"/>
</dbReference>
<dbReference type="Gene3D" id="3.40.50.1000">
    <property type="entry name" value="HAD superfamily/HAD-like"/>
    <property type="match status" value="1"/>
</dbReference>
<evidence type="ECO:0000313" key="3">
    <source>
        <dbReference type="EMBL" id="MBC8318836.1"/>
    </source>
</evidence>
<protein>
    <recommendedName>
        <fullName evidence="5">Haloacid dehalogenase</fullName>
    </recommendedName>
</protein>
<organism evidence="3 4">
    <name type="scientific">Candidatus Desulfobia pelagia</name>
    <dbReference type="NCBI Taxonomy" id="2841692"/>
    <lineage>
        <taxon>Bacteria</taxon>
        <taxon>Pseudomonadati</taxon>
        <taxon>Thermodesulfobacteriota</taxon>
        <taxon>Desulfobulbia</taxon>
        <taxon>Desulfobulbales</taxon>
        <taxon>Desulfobulbaceae</taxon>
        <taxon>Candidatus Desulfobia</taxon>
    </lineage>
</organism>
<evidence type="ECO:0000256" key="1">
    <source>
        <dbReference type="ARBA" id="ARBA00009589"/>
    </source>
</evidence>
<dbReference type="Proteomes" id="UP000614424">
    <property type="component" value="Unassembled WGS sequence"/>
</dbReference>
<dbReference type="SUPFAM" id="SSF56784">
    <property type="entry name" value="HAD-like"/>
    <property type="match status" value="1"/>
</dbReference>
<evidence type="ECO:0000313" key="4">
    <source>
        <dbReference type="Proteomes" id="UP000614424"/>
    </source>
</evidence>
<name>A0A8J6NF93_9BACT</name>
<dbReference type="InterPro" id="IPR036412">
    <property type="entry name" value="HAD-like_sf"/>
</dbReference>
<gene>
    <name evidence="3" type="ORF">H8E41_13105</name>
</gene>
<dbReference type="InterPro" id="IPR010708">
    <property type="entry name" value="5'(3')-deoxyribonucleotidase"/>
</dbReference>
<dbReference type="PANTHER" id="PTHR35134:SF2">
    <property type="entry name" value="NUCLEOTIDASE YQFW-RELATED"/>
    <property type="match status" value="1"/>
</dbReference>